<proteinExistence type="predicted"/>
<gene>
    <name evidence="2" type="ORF">D3P96_04180</name>
</gene>
<evidence type="ECO:0000313" key="3">
    <source>
        <dbReference type="Proteomes" id="UP000275836"/>
    </source>
</evidence>
<dbReference type="OrthoDB" id="2192445at2"/>
<dbReference type="Pfam" id="PF20386">
    <property type="entry name" value="DUF6681"/>
    <property type="match status" value="1"/>
</dbReference>
<protein>
    <submittedName>
        <fullName evidence="2">Uncharacterized protein</fullName>
    </submittedName>
</protein>
<evidence type="ECO:0000313" key="2">
    <source>
        <dbReference type="EMBL" id="RRG18130.1"/>
    </source>
</evidence>
<dbReference type="Proteomes" id="UP000275836">
    <property type="component" value="Unassembled WGS sequence"/>
</dbReference>
<feature type="transmembrane region" description="Helical" evidence="1">
    <location>
        <begin position="54"/>
        <end position="75"/>
    </location>
</feature>
<accession>A0A3P2RHA1</accession>
<dbReference type="AlphaFoldDB" id="A0A3P2RHA1"/>
<sequence length="268" mass="29811">MLSTLDLINHYLGYINVNAKLKGRIYTVLALVGDLYILYLAFSYFKNHAYLRSALLGAAFLGILYFAIVNFYYYFTSKRMKFDVSPYIAKVLGEREAADIESNVPEASVQFVPSNGIYNHKDVLPATVELDDATKSALNDTVQALQDNQLVPADYQGMTDEQQLALLDQGQSKVYANGEGIPLPYYRLEQEPDGLAVYGGLNEMSAKRLGIVKEVGLQPVEAALEKYDLYIATALLRGGPAHVKGRSGLTEIQDPYDLKVELAYKKKD</sequence>
<dbReference type="EMBL" id="RHGY01000003">
    <property type="protein sequence ID" value="RRG18130.1"/>
    <property type="molecule type" value="Genomic_DNA"/>
</dbReference>
<comment type="caution">
    <text evidence="2">The sequence shown here is derived from an EMBL/GenBank/DDBJ whole genome shotgun (WGS) entry which is preliminary data.</text>
</comment>
<keyword evidence="1" id="KW-0472">Membrane</keyword>
<evidence type="ECO:0000256" key="1">
    <source>
        <dbReference type="SAM" id="Phobius"/>
    </source>
</evidence>
<dbReference type="RefSeq" id="WP_124943124.1">
    <property type="nucleotide sequence ID" value="NZ_RHGY01000003.1"/>
</dbReference>
<keyword evidence="1" id="KW-1133">Transmembrane helix</keyword>
<reference evidence="2 3" key="1">
    <citation type="submission" date="2018-10" db="EMBL/GenBank/DDBJ databases">
        <title>Draft genome sequence of Weissella viridescens UCO-SMC3.</title>
        <authorList>
            <person name="Garcia-Cancino A."/>
            <person name="Espinoza-Monje M."/>
            <person name="Albarracin L."/>
            <person name="Garcia-Castillo V."/>
            <person name="Campos-Martin J."/>
            <person name="Nakano Y."/>
            <person name="Guitierrez-Zamorano C."/>
            <person name="Ikeda-Ohtsubo W."/>
            <person name="Morita H."/>
            <person name="Kitazawa H."/>
            <person name="Villena J."/>
        </authorList>
    </citation>
    <scope>NUCLEOTIDE SEQUENCE [LARGE SCALE GENOMIC DNA]</scope>
    <source>
        <strain evidence="2 3">UCO-SMC3</strain>
    </source>
</reference>
<dbReference type="InterPro" id="IPR046503">
    <property type="entry name" value="DUF6681"/>
</dbReference>
<feature type="transmembrane region" description="Helical" evidence="1">
    <location>
        <begin position="25"/>
        <end position="42"/>
    </location>
</feature>
<organism evidence="2 3">
    <name type="scientific">Weissella viridescens</name>
    <name type="common">Lactobacillus viridescens</name>
    <dbReference type="NCBI Taxonomy" id="1629"/>
    <lineage>
        <taxon>Bacteria</taxon>
        <taxon>Bacillati</taxon>
        <taxon>Bacillota</taxon>
        <taxon>Bacilli</taxon>
        <taxon>Lactobacillales</taxon>
        <taxon>Lactobacillaceae</taxon>
        <taxon>Weissella</taxon>
    </lineage>
</organism>
<keyword evidence="1" id="KW-0812">Transmembrane</keyword>
<name>A0A3P2RHA1_WEIVI</name>